<reference evidence="4" key="1">
    <citation type="journal article" date="2019" name="Int. J. Syst. Evol. Microbiol.">
        <title>The Global Catalogue of Microorganisms (GCM) 10K type strain sequencing project: providing services to taxonomists for standard genome sequencing and annotation.</title>
        <authorList>
            <consortium name="The Broad Institute Genomics Platform"/>
            <consortium name="The Broad Institute Genome Sequencing Center for Infectious Disease"/>
            <person name="Wu L."/>
            <person name="Ma J."/>
        </authorList>
    </citation>
    <scope>NUCLEOTIDE SEQUENCE [LARGE SCALE GENOMIC DNA]</scope>
    <source>
        <strain evidence="4">KCTC 32255</strain>
    </source>
</reference>
<dbReference type="EMBL" id="JBHSXX010000001">
    <property type="protein sequence ID" value="MFC6865969.1"/>
    <property type="molecule type" value="Genomic_DNA"/>
</dbReference>
<evidence type="ECO:0000256" key="2">
    <source>
        <dbReference type="SAM" id="Phobius"/>
    </source>
</evidence>
<proteinExistence type="predicted"/>
<keyword evidence="2" id="KW-1133">Transmembrane helix</keyword>
<dbReference type="RefSeq" id="WP_345406696.1">
    <property type="nucleotide sequence ID" value="NZ_BAABLA010000123.1"/>
</dbReference>
<feature type="transmembrane region" description="Helical" evidence="2">
    <location>
        <begin position="137"/>
        <end position="158"/>
    </location>
</feature>
<keyword evidence="4" id="KW-1185">Reference proteome</keyword>
<protein>
    <submittedName>
        <fullName evidence="3">Uncharacterized protein</fullName>
    </submittedName>
</protein>
<evidence type="ECO:0000313" key="3">
    <source>
        <dbReference type="EMBL" id="MFC6865969.1"/>
    </source>
</evidence>
<keyword evidence="2" id="KW-0472">Membrane</keyword>
<sequence>MHRETKTDTRLAVLLAAFASIGAGGVHIAVVPNHWQEWQLSGVFFAGLAAFQLIWAAVVIRWPRPAILGFGLIANLGAMILWGVSRAWGLPFGPHAGIPETVGAPGVLTMMLEVSVLLGLTWSVLPRRRATSLTTGGYRFAVTGAALAMLLLMTPGVIKGLEHGHSATEGHHGTSESGDHGGDSPKPSTTTTNTGPNQPAAPKQQAPEASPTARPPADGGSGHGDHGHG</sequence>
<feature type="transmembrane region" description="Helical" evidence="2">
    <location>
        <begin position="67"/>
        <end position="84"/>
    </location>
</feature>
<evidence type="ECO:0000313" key="4">
    <source>
        <dbReference type="Proteomes" id="UP001596337"/>
    </source>
</evidence>
<evidence type="ECO:0000256" key="1">
    <source>
        <dbReference type="SAM" id="MobiDB-lite"/>
    </source>
</evidence>
<organism evidence="3 4">
    <name type="scientific">Haloechinothrix salitolerans</name>
    <dbReference type="NCBI Taxonomy" id="926830"/>
    <lineage>
        <taxon>Bacteria</taxon>
        <taxon>Bacillati</taxon>
        <taxon>Actinomycetota</taxon>
        <taxon>Actinomycetes</taxon>
        <taxon>Pseudonocardiales</taxon>
        <taxon>Pseudonocardiaceae</taxon>
        <taxon>Haloechinothrix</taxon>
    </lineage>
</organism>
<feature type="transmembrane region" description="Helical" evidence="2">
    <location>
        <begin position="104"/>
        <end position="125"/>
    </location>
</feature>
<accession>A0ABW2BU23</accession>
<feature type="region of interest" description="Disordered" evidence="1">
    <location>
        <begin position="162"/>
        <end position="229"/>
    </location>
</feature>
<feature type="transmembrane region" description="Helical" evidence="2">
    <location>
        <begin position="38"/>
        <end position="60"/>
    </location>
</feature>
<keyword evidence="2" id="KW-0812">Transmembrane</keyword>
<feature type="compositionally biased region" description="Basic and acidic residues" evidence="1">
    <location>
        <begin position="162"/>
        <end position="183"/>
    </location>
</feature>
<name>A0ABW2BU23_9PSEU</name>
<dbReference type="Proteomes" id="UP001596337">
    <property type="component" value="Unassembled WGS sequence"/>
</dbReference>
<comment type="caution">
    <text evidence="3">The sequence shown here is derived from an EMBL/GenBank/DDBJ whole genome shotgun (WGS) entry which is preliminary data.</text>
</comment>
<feature type="compositionally biased region" description="Polar residues" evidence="1">
    <location>
        <begin position="186"/>
        <end position="195"/>
    </location>
</feature>
<gene>
    <name evidence="3" type="ORF">ACFQGD_02290</name>
</gene>
<feature type="compositionally biased region" description="Low complexity" evidence="1">
    <location>
        <begin position="196"/>
        <end position="211"/>
    </location>
</feature>